<feature type="compositionally biased region" description="Polar residues" evidence="1">
    <location>
        <begin position="83"/>
        <end position="93"/>
    </location>
</feature>
<evidence type="ECO:0000313" key="4">
    <source>
        <dbReference type="Proteomes" id="UP000243579"/>
    </source>
</evidence>
<organism evidence="3 4">
    <name type="scientific">Achlya hypogyna</name>
    <name type="common">Oomycete</name>
    <name type="synonym">Protoachlya hypogyna</name>
    <dbReference type="NCBI Taxonomy" id="1202772"/>
    <lineage>
        <taxon>Eukaryota</taxon>
        <taxon>Sar</taxon>
        <taxon>Stramenopiles</taxon>
        <taxon>Oomycota</taxon>
        <taxon>Saprolegniomycetes</taxon>
        <taxon>Saprolegniales</taxon>
        <taxon>Achlyaceae</taxon>
        <taxon>Achlya</taxon>
    </lineage>
</organism>
<dbReference type="Pfam" id="PF15938">
    <property type="entry name" value="DUF4750"/>
    <property type="match status" value="1"/>
</dbReference>
<comment type="caution">
    <text evidence="3">The sequence shown here is derived from an EMBL/GenBank/DDBJ whole genome shotgun (WGS) entry which is preliminary data.</text>
</comment>
<feature type="transmembrane region" description="Helical" evidence="2">
    <location>
        <begin position="12"/>
        <end position="34"/>
    </location>
</feature>
<dbReference type="Proteomes" id="UP000243579">
    <property type="component" value="Unassembled WGS sequence"/>
</dbReference>
<name>A0A1V9Z7T0_ACHHY</name>
<dbReference type="OrthoDB" id="25586at2759"/>
<dbReference type="EMBL" id="JNBR01000379">
    <property type="protein sequence ID" value="OQR94046.1"/>
    <property type="molecule type" value="Genomic_DNA"/>
</dbReference>
<proteinExistence type="predicted"/>
<accession>A0A1V9Z7T0</accession>
<reference evidence="3 4" key="1">
    <citation type="journal article" date="2014" name="Genome Biol. Evol.">
        <title>The secreted proteins of Achlya hypogyna and Thraustotheca clavata identify the ancestral oomycete secretome and reveal gene acquisitions by horizontal gene transfer.</title>
        <authorList>
            <person name="Misner I."/>
            <person name="Blouin N."/>
            <person name="Leonard G."/>
            <person name="Richards T.A."/>
            <person name="Lane C.E."/>
        </authorList>
    </citation>
    <scope>NUCLEOTIDE SEQUENCE [LARGE SCALE GENOMIC DNA]</scope>
    <source>
        <strain evidence="3 4">ATCC 48635</strain>
    </source>
</reference>
<feature type="region of interest" description="Disordered" evidence="1">
    <location>
        <begin position="53"/>
        <end position="93"/>
    </location>
</feature>
<keyword evidence="2" id="KW-0812">Transmembrane</keyword>
<protein>
    <submittedName>
        <fullName evidence="3">Uncharacterized protein</fullName>
    </submittedName>
</protein>
<evidence type="ECO:0000256" key="2">
    <source>
        <dbReference type="SAM" id="Phobius"/>
    </source>
</evidence>
<evidence type="ECO:0000256" key="1">
    <source>
        <dbReference type="SAM" id="MobiDB-lite"/>
    </source>
</evidence>
<keyword evidence="2" id="KW-1133">Transmembrane helix</keyword>
<dbReference type="InterPro" id="IPR031851">
    <property type="entry name" value="DUF4750"/>
</dbReference>
<sequence length="93" mass="10336">MMEETAGAVAVRAVYFVGAICIVLVTLAIGWVAVWKLMLSKMKIVRELLDLNPPTTSAPPADKPASFDERLQQYKDNPKRRQTGSSLLTRDDM</sequence>
<gene>
    <name evidence="3" type="ORF">ACHHYP_01902</name>
</gene>
<evidence type="ECO:0000313" key="3">
    <source>
        <dbReference type="EMBL" id="OQR94046.1"/>
    </source>
</evidence>
<dbReference type="AlphaFoldDB" id="A0A1V9Z7T0"/>
<feature type="compositionally biased region" description="Basic and acidic residues" evidence="1">
    <location>
        <begin position="65"/>
        <end position="79"/>
    </location>
</feature>
<keyword evidence="4" id="KW-1185">Reference proteome</keyword>
<keyword evidence="2" id="KW-0472">Membrane</keyword>